<dbReference type="InterPro" id="IPR017972">
    <property type="entry name" value="Cyt_P450_CS"/>
</dbReference>
<keyword evidence="11" id="KW-1185">Reference proteome</keyword>
<dbReference type="InterPro" id="IPR002401">
    <property type="entry name" value="Cyt_P450_E_grp-I"/>
</dbReference>
<evidence type="ECO:0000313" key="11">
    <source>
        <dbReference type="Proteomes" id="UP001396334"/>
    </source>
</evidence>
<keyword evidence="6 8" id="KW-0408">Iron</keyword>
<dbReference type="SUPFAM" id="SSF48264">
    <property type="entry name" value="Cytochrome P450"/>
    <property type="match status" value="1"/>
</dbReference>
<organism evidence="10 11">
    <name type="scientific">Hibiscus sabdariffa</name>
    <name type="common">roselle</name>
    <dbReference type="NCBI Taxonomy" id="183260"/>
    <lineage>
        <taxon>Eukaryota</taxon>
        <taxon>Viridiplantae</taxon>
        <taxon>Streptophyta</taxon>
        <taxon>Embryophyta</taxon>
        <taxon>Tracheophyta</taxon>
        <taxon>Spermatophyta</taxon>
        <taxon>Magnoliopsida</taxon>
        <taxon>eudicotyledons</taxon>
        <taxon>Gunneridae</taxon>
        <taxon>Pentapetalae</taxon>
        <taxon>rosids</taxon>
        <taxon>malvids</taxon>
        <taxon>Malvales</taxon>
        <taxon>Malvaceae</taxon>
        <taxon>Malvoideae</taxon>
        <taxon>Hibiscus</taxon>
    </lineage>
</organism>
<evidence type="ECO:0000256" key="7">
    <source>
        <dbReference type="ARBA" id="ARBA00023033"/>
    </source>
</evidence>
<keyword evidence="9" id="KW-1133">Transmembrane helix</keyword>
<dbReference type="Pfam" id="PF00067">
    <property type="entry name" value="p450"/>
    <property type="match status" value="1"/>
</dbReference>
<evidence type="ECO:0000313" key="10">
    <source>
        <dbReference type="EMBL" id="KAK8999194.1"/>
    </source>
</evidence>
<feature type="transmembrane region" description="Helical" evidence="9">
    <location>
        <begin position="6"/>
        <end position="26"/>
    </location>
</feature>
<dbReference type="PROSITE" id="PS00086">
    <property type="entry name" value="CYTOCHROME_P450"/>
    <property type="match status" value="1"/>
</dbReference>
<evidence type="ECO:0000256" key="5">
    <source>
        <dbReference type="ARBA" id="ARBA00023002"/>
    </source>
</evidence>
<dbReference type="PANTHER" id="PTHR24296">
    <property type="entry name" value="CYTOCHROME P450"/>
    <property type="match status" value="1"/>
</dbReference>
<dbReference type="Gene3D" id="1.10.630.10">
    <property type="entry name" value="Cytochrome P450"/>
    <property type="match status" value="1"/>
</dbReference>
<evidence type="ECO:0000256" key="6">
    <source>
        <dbReference type="ARBA" id="ARBA00023004"/>
    </source>
</evidence>
<dbReference type="EMBL" id="JBBPBN010000040">
    <property type="protein sequence ID" value="KAK8999194.1"/>
    <property type="molecule type" value="Genomic_DNA"/>
</dbReference>
<dbReference type="CDD" id="cd11064">
    <property type="entry name" value="CYP86A"/>
    <property type="match status" value="1"/>
</dbReference>
<gene>
    <name evidence="10" type="ORF">V6N11_070370</name>
</gene>
<evidence type="ECO:0000256" key="1">
    <source>
        <dbReference type="ARBA" id="ARBA00001971"/>
    </source>
</evidence>
<dbReference type="InterPro" id="IPR001128">
    <property type="entry name" value="Cyt_P450"/>
</dbReference>
<sequence>MEMELIFSVQSLLLLSLIILFGYYYFSLHHKQNGVNHGFKIYPILGALPDFLRNRHRFLDWTNGILRRCPTNTAVFHRAVKVHGVFTANPLNVEYVLKTNFENYPKGEHFIWIFNDLFGQGIFNSDGDLWKVQRKAVSSEFSSKSIRNFTMDTVVLEILTRLIPVLNRASETNQVLDLQDILEQFAFDNICKLVFNVDPGCLGGNGIGSHFMRAFEEATMLSLGRFMYVFPFLGKISRIFNMGSERNLKKSIEIVHEFTDNIVQTRLQSKDETKDEDLLSRLIRNGDDSPRFLRDIIISFILAGRDTTPSALTWFFWLLSLNPNIERNILNELEMIRTRNEKTIGDTYTLGELRDMHYLHAAISESLRLYPPVPVDRRVCLNDDILPDGTFIGKGWFLTYHAYAMGRTEAIWGKNCDEYLPERWLDEDGNCKQENPFKFPIFHGGPRMCLGKDMAYIQMKSIVAAVLERFVLDVQGNGECPQHLLSLTLRMKGGLPVRVKKR</sequence>
<dbReference type="PRINTS" id="PR00385">
    <property type="entry name" value="P450"/>
</dbReference>
<keyword evidence="4 8" id="KW-0479">Metal-binding</keyword>
<evidence type="ECO:0000256" key="8">
    <source>
        <dbReference type="RuleBase" id="RU000461"/>
    </source>
</evidence>
<keyword evidence="9" id="KW-0812">Transmembrane</keyword>
<dbReference type="InterPro" id="IPR036396">
    <property type="entry name" value="Cyt_P450_sf"/>
</dbReference>
<dbReference type="Proteomes" id="UP001396334">
    <property type="component" value="Unassembled WGS sequence"/>
</dbReference>
<accession>A0ABR2QEW3</accession>
<comment type="cofactor">
    <cofactor evidence="1">
        <name>heme</name>
        <dbReference type="ChEBI" id="CHEBI:30413"/>
    </cofactor>
</comment>
<keyword evidence="3 8" id="KW-0349">Heme</keyword>
<keyword evidence="5 8" id="KW-0560">Oxidoreductase</keyword>
<keyword evidence="7 8" id="KW-0503">Monooxygenase</keyword>
<reference evidence="10 11" key="1">
    <citation type="journal article" date="2024" name="G3 (Bethesda)">
        <title>Genome assembly of Hibiscus sabdariffa L. provides insights into metabolisms of medicinal natural products.</title>
        <authorList>
            <person name="Kim T."/>
        </authorList>
    </citation>
    <scope>NUCLEOTIDE SEQUENCE [LARGE SCALE GENOMIC DNA]</scope>
    <source>
        <strain evidence="10">TK-2024</strain>
        <tissue evidence="10">Old leaves</tissue>
    </source>
</reference>
<dbReference type="PRINTS" id="PR00463">
    <property type="entry name" value="EP450I"/>
</dbReference>
<evidence type="ECO:0000256" key="9">
    <source>
        <dbReference type="SAM" id="Phobius"/>
    </source>
</evidence>
<keyword evidence="9" id="KW-0472">Membrane</keyword>
<comment type="caution">
    <text evidence="10">The sequence shown here is derived from an EMBL/GenBank/DDBJ whole genome shotgun (WGS) entry which is preliminary data.</text>
</comment>
<proteinExistence type="inferred from homology"/>
<evidence type="ECO:0000256" key="4">
    <source>
        <dbReference type="ARBA" id="ARBA00022723"/>
    </source>
</evidence>
<comment type="similarity">
    <text evidence="2 8">Belongs to the cytochrome P450 family.</text>
</comment>
<evidence type="ECO:0000256" key="3">
    <source>
        <dbReference type="ARBA" id="ARBA00022617"/>
    </source>
</evidence>
<protein>
    <recommendedName>
        <fullName evidence="12">Cytochrome P450</fullName>
    </recommendedName>
</protein>
<evidence type="ECO:0000256" key="2">
    <source>
        <dbReference type="ARBA" id="ARBA00010617"/>
    </source>
</evidence>
<evidence type="ECO:0008006" key="12">
    <source>
        <dbReference type="Google" id="ProtNLM"/>
    </source>
</evidence>
<name>A0ABR2QEW3_9ROSI</name>